<evidence type="ECO:0000259" key="2">
    <source>
        <dbReference type="Pfam" id="PF00561"/>
    </source>
</evidence>
<dbReference type="RefSeq" id="WP_092001620.1">
    <property type="nucleotide sequence ID" value="NZ_FMYQ01000023.1"/>
</dbReference>
<organism evidence="3 4">
    <name type="scientific">Paraburkholderia lycopersici</name>
    <dbReference type="NCBI Taxonomy" id="416944"/>
    <lineage>
        <taxon>Bacteria</taxon>
        <taxon>Pseudomonadati</taxon>
        <taxon>Pseudomonadota</taxon>
        <taxon>Betaproteobacteria</taxon>
        <taxon>Burkholderiales</taxon>
        <taxon>Burkholderiaceae</taxon>
        <taxon>Paraburkholderia</taxon>
    </lineage>
</organism>
<dbReference type="SUPFAM" id="SSF53474">
    <property type="entry name" value="alpha/beta-Hydrolases"/>
    <property type="match status" value="1"/>
</dbReference>
<sequence>MKECNVTANDVSLHVTECGAGPAVLFCHGFPDTWRSWRRQMEAVSGAGYRAIALDTRGYGESTGPDEASAYTAFNIVGDLVAVLDALACETATLVGHDFGAVAAWTAALIRPDRFRAVFGVSVPPFEFGGGNFLTDLREKGLHDFYMFRQMRPEADSEWAEARKTLPAAFYWTSGETPEETRWHPMDTNRGLLRPAPSELPGFVNPADFAVMVSQFERNGFHRPLNYYRALGWYLDMTSAFSGCRIQIPSFFLVGAADGLNALHPVTQEVLGNVLADLRGLIELPEVGHWPQLEAAGDTSAALLGFLDSIH</sequence>
<dbReference type="InterPro" id="IPR000639">
    <property type="entry name" value="Epox_hydrolase-like"/>
</dbReference>
<keyword evidence="1" id="KW-0378">Hydrolase</keyword>
<dbReference type="PRINTS" id="PR00412">
    <property type="entry name" value="EPOXHYDRLASE"/>
</dbReference>
<dbReference type="Proteomes" id="UP000198908">
    <property type="component" value="Unassembled WGS sequence"/>
</dbReference>
<feature type="domain" description="AB hydrolase-1" evidence="2">
    <location>
        <begin position="22"/>
        <end position="295"/>
    </location>
</feature>
<protein>
    <submittedName>
        <fullName evidence="3">Pimeloyl-ACP methyl ester carboxylesterase</fullName>
    </submittedName>
</protein>
<evidence type="ECO:0000256" key="1">
    <source>
        <dbReference type="ARBA" id="ARBA00022801"/>
    </source>
</evidence>
<name>A0A1G6WRJ3_9BURK</name>
<gene>
    <name evidence="3" type="ORF">SAMN05421548_123103</name>
</gene>
<dbReference type="GO" id="GO:0016787">
    <property type="term" value="F:hydrolase activity"/>
    <property type="evidence" value="ECO:0007669"/>
    <property type="project" value="UniProtKB-KW"/>
</dbReference>
<dbReference type="AlphaFoldDB" id="A0A1G6WRJ3"/>
<dbReference type="OrthoDB" id="2987348at2"/>
<evidence type="ECO:0000313" key="4">
    <source>
        <dbReference type="Proteomes" id="UP000198908"/>
    </source>
</evidence>
<dbReference type="PANTHER" id="PTHR43329">
    <property type="entry name" value="EPOXIDE HYDROLASE"/>
    <property type="match status" value="1"/>
</dbReference>
<dbReference type="EMBL" id="FMYQ01000023">
    <property type="protein sequence ID" value="SDD68394.1"/>
    <property type="molecule type" value="Genomic_DNA"/>
</dbReference>
<dbReference type="InterPro" id="IPR000073">
    <property type="entry name" value="AB_hydrolase_1"/>
</dbReference>
<reference evidence="4" key="1">
    <citation type="submission" date="2016-09" db="EMBL/GenBank/DDBJ databases">
        <authorList>
            <person name="Varghese N."/>
            <person name="Submissions S."/>
        </authorList>
    </citation>
    <scope>NUCLEOTIDE SEQUENCE [LARGE SCALE GENOMIC DNA]</scope>
    <source>
        <strain evidence="4">TNe-862</strain>
    </source>
</reference>
<accession>A0A1G6WRJ3</accession>
<evidence type="ECO:0000313" key="3">
    <source>
        <dbReference type="EMBL" id="SDD68394.1"/>
    </source>
</evidence>
<dbReference type="Gene3D" id="3.40.50.1820">
    <property type="entry name" value="alpha/beta hydrolase"/>
    <property type="match status" value="1"/>
</dbReference>
<dbReference type="STRING" id="416944.SAMN05421548_123103"/>
<proteinExistence type="predicted"/>
<keyword evidence="4" id="KW-1185">Reference proteome</keyword>
<dbReference type="Pfam" id="PF00561">
    <property type="entry name" value="Abhydrolase_1"/>
    <property type="match status" value="1"/>
</dbReference>
<dbReference type="InterPro" id="IPR029058">
    <property type="entry name" value="AB_hydrolase_fold"/>
</dbReference>